<feature type="non-terminal residue" evidence="1">
    <location>
        <position position="1"/>
    </location>
</feature>
<evidence type="ECO:0000313" key="1">
    <source>
        <dbReference type="EMBL" id="KAF3839146.1"/>
    </source>
</evidence>
<accession>A0A7J5XPT3</accession>
<proteinExistence type="predicted"/>
<reference evidence="1 2" key="1">
    <citation type="submission" date="2020-03" db="EMBL/GenBank/DDBJ databases">
        <title>Dissostichus mawsoni Genome sequencing and assembly.</title>
        <authorList>
            <person name="Park H."/>
        </authorList>
    </citation>
    <scope>NUCLEOTIDE SEQUENCE [LARGE SCALE GENOMIC DNA]</scope>
    <source>
        <strain evidence="1">DM0001</strain>
        <tissue evidence="1">Muscle</tissue>
    </source>
</reference>
<gene>
    <name evidence="1" type="ORF">F7725_017863</name>
</gene>
<dbReference type="Proteomes" id="UP000518266">
    <property type="component" value="Unassembled WGS sequence"/>
</dbReference>
<evidence type="ECO:0000313" key="2">
    <source>
        <dbReference type="Proteomes" id="UP000518266"/>
    </source>
</evidence>
<protein>
    <submittedName>
        <fullName evidence="1">Uncharacterized protein</fullName>
    </submittedName>
</protein>
<organism evidence="1 2">
    <name type="scientific">Dissostichus mawsoni</name>
    <name type="common">Antarctic cod</name>
    <dbReference type="NCBI Taxonomy" id="36200"/>
    <lineage>
        <taxon>Eukaryota</taxon>
        <taxon>Metazoa</taxon>
        <taxon>Chordata</taxon>
        <taxon>Craniata</taxon>
        <taxon>Vertebrata</taxon>
        <taxon>Euteleostomi</taxon>
        <taxon>Actinopterygii</taxon>
        <taxon>Neopterygii</taxon>
        <taxon>Teleostei</taxon>
        <taxon>Neoteleostei</taxon>
        <taxon>Acanthomorphata</taxon>
        <taxon>Eupercaria</taxon>
        <taxon>Perciformes</taxon>
        <taxon>Notothenioidei</taxon>
        <taxon>Nototheniidae</taxon>
        <taxon>Dissostichus</taxon>
    </lineage>
</organism>
<comment type="caution">
    <text evidence="1">The sequence shown here is derived from an EMBL/GenBank/DDBJ whole genome shotgun (WGS) entry which is preliminary data.</text>
</comment>
<keyword evidence="2" id="KW-1185">Reference proteome</keyword>
<dbReference type="EMBL" id="JAAKFY010000021">
    <property type="protein sequence ID" value="KAF3839146.1"/>
    <property type="molecule type" value="Genomic_DNA"/>
</dbReference>
<dbReference type="AlphaFoldDB" id="A0A7J5XPT3"/>
<name>A0A7J5XPT3_DISMA</name>
<sequence>MERGGGGVQVFKTISPHDCLSVFAKTRSITDKQTKEAILFFCFVFVRSSGYNSLNSQ</sequence>